<accession>A0A1Q6DT55</accession>
<dbReference type="InParanoid" id="A0A1Q6DT55"/>
<feature type="compositionally biased region" description="Basic residues" evidence="1">
    <location>
        <begin position="13"/>
        <end position="45"/>
    </location>
</feature>
<feature type="region of interest" description="Disordered" evidence="1">
    <location>
        <begin position="1"/>
        <end position="50"/>
    </location>
</feature>
<evidence type="ECO:0000313" key="3">
    <source>
        <dbReference type="Proteomes" id="UP000185744"/>
    </source>
</evidence>
<evidence type="ECO:0000256" key="1">
    <source>
        <dbReference type="SAM" id="MobiDB-lite"/>
    </source>
</evidence>
<protein>
    <submittedName>
        <fullName evidence="2">Chemotaxis system protein containing CheF-like and HTH domain, archaellum-associated</fullName>
    </submittedName>
</protein>
<name>A0A1Q6DT55_METT1</name>
<sequence length="154" mass="18256">MGKRQTKVNQKQSKIRKQNNKNRLNNIHKNKRDKKPTSHRNRPLLRQKDHNILPKNRKIKIRFLWGYLKKEYTRVVNQIENLEITPEEEEIIIAIYSGATTDQITQIIDIESNQIQIHIQNLKNKEILKENKNGLKLISKGKIATNLYIDDINN</sequence>
<keyword evidence="3" id="KW-1185">Reference proteome</keyword>
<dbReference type="AlphaFoldDB" id="A0A1Q6DT55"/>
<dbReference type="EMBL" id="MSDW01000002">
    <property type="protein sequence ID" value="OKY77517.1"/>
    <property type="molecule type" value="Genomic_DNA"/>
</dbReference>
<gene>
    <name evidence="2" type="ORF">BTN85_2168</name>
</gene>
<comment type="caution">
    <text evidence="2">The sequence shown here is derived from an EMBL/GenBank/DDBJ whole genome shotgun (WGS) entry which is preliminary data.</text>
</comment>
<evidence type="ECO:0000313" key="2">
    <source>
        <dbReference type="EMBL" id="OKY77517.1"/>
    </source>
</evidence>
<dbReference type="Proteomes" id="UP000185744">
    <property type="component" value="Unassembled WGS sequence"/>
</dbReference>
<dbReference type="STRING" id="1903181.BTN85_2168"/>
<reference evidence="2" key="1">
    <citation type="submission" date="2016-12" db="EMBL/GenBank/DDBJ databases">
        <title>Discovery of methanogenic haloarchaea.</title>
        <authorList>
            <person name="Sorokin D.Y."/>
            <person name="Makarova K.S."/>
            <person name="Abbas B."/>
            <person name="Ferrer M."/>
            <person name="Golyshin P.N."/>
        </authorList>
    </citation>
    <scope>NUCLEOTIDE SEQUENCE [LARGE SCALE GENOMIC DNA]</scope>
    <source>
        <strain evidence="2">HMET1</strain>
    </source>
</reference>
<proteinExistence type="predicted"/>
<organism evidence="2 3">
    <name type="scientific">Methanohalarchaeum thermophilum</name>
    <dbReference type="NCBI Taxonomy" id="1903181"/>
    <lineage>
        <taxon>Archaea</taxon>
        <taxon>Methanobacteriati</taxon>
        <taxon>Methanobacteriota</taxon>
        <taxon>Methanonatronarchaeia</taxon>
        <taxon>Methanonatronarchaeales</taxon>
        <taxon>Methanonatronarchaeaceae</taxon>
        <taxon>Candidatus Methanohalarchaeum</taxon>
    </lineage>
</organism>